<gene>
    <name evidence="9" type="ORF">Poli38472_009096</name>
</gene>
<dbReference type="InterPro" id="IPR016763">
    <property type="entry name" value="VAP"/>
</dbReference>
<dbReference type="InterPro" id="IPR008962">
    <property type="entry name" value="PapD-like_sf"/>
</dbReference>
<keyword evidence="3 7" id="KW-0812">Transmembrane</keyword>
<dbReference type="Proteomes" id="UP000794436">
    <property type="component" value="Unassembled WGS sequence"/>
</dbReference>
<name>A0A8K1CJY0_PYTOL</name>
<evidence type="ECO:0000256" key="1">
    <source>
        <dbReference type="ARBA" id="ARBA00004211"/>
    </source>
</evidence>
<evidence type="ECO:0000259" key="8">
    <source>
        <dbReference type="PROSITE" id="PS50202"/>
    </source>
</evidence>
<keyword evidence="5 7" id="KW-0472">Membrane</keyword>
<proteinExistence type="inferred from homology"/>
<dbReference type="PANTHER" id="PTHR10809">
    <property type="entry name" value="VESICLE-ASSOCIATED MEMBRANE PROTEIN-ASSOCIATED PROTEIN"/>
    <property type="match status" value="1"/>
</dbReference>
<dbReference type="Pfam" id="PF00635">
    <property type="entry name" value="Motile_Sperm"/>
    <property type="match status" value="1"/>
</dbReference>
<dbReference type="AlphaFoldDB" id="A0A8K1CJY0"/>
<dbReference type="GO" id="GO:0090158">
    <property type="term" value="P:endoplasmic reticulum membrane organization"/>
    <property type="evidence" value="ECO:0007669"/>
    <property type="project" value="TreeGrafter"/>
</dbReference>
<comment type="subcellular location">
    <subcellularLocation>
        <location evidence="1">Membrane</location>
        <topology evidence="1">Single-pass type IV membrane protein</topology>
    </subcellularLocation>
</comment>
<reference evidence="9" key="1">
    <citation type="submission" date="2019-03" db="EMBL/GenBank/DDBJ databases">
        <title>Long read genome sequence of the mycoparasitic Pythium oligandrum ATCC 38472 isolated from sugarbeet rhizosphere.</title>
        <authorList>
            <person name="Gaulin E."/>
        </authorList>
    </citation>
    <scope>NUCLEOTIDE SEQUENCE</scope>
    <source>
        <strain evidence="9">ATCC 38472_TT</strain>
    </source>
</reference>
<feature type="transmembrane region" description="Helical" evidence="7">
    <location>
        <begin position="314"/>
        <end position="333"/>
    </location>
</feature>
<dbReference type="InterPro" id="IPR013783">
    <property type="entry name" value="Ig-like_fold"/>
</dbReference>
<protein>
    <recommendedName>
        <fullName evidence="8">MSP domain-containing protein</fullName>
    </recommendedName>
</protein>
<dbReference type="SUPFAM" id="SSF49354">
    <property type="entry name" value="PapD-like"/>
    <property type="match status" value="1"/>
</dbReference>
<dbReference type="PANTHER" id="PTHR10809:SF6">
    <property type="entry name" value="AT11025P-RELATED"/>
    <property type="match status" value="1"/>
</dbReference>
<dbReference type="GO" id="GO:0061817">
    <property type="term" value="P:endoplasmic reticulum-plasma membrane tethering"/>
    <property type="evidence" value="ECO:0007669"/>
    <property type="project" value="TreeGrafter"/>
</dbReference>
<evidence type="ECO:0000256" key="4">
    <source>
        <dbReference type="ARBA" id="ARBA00022989"/>
    </source>
</evidence>
<evidence type="ECO:0000313" key="9">
    <source>
        <dbReference type="EMBL" id="TMW64929.1"/>
    </source>
</evidence>
<accession>A0A8K1CJY0</accession>
<dbReference type="InterPro" id="IPR000535">
    <property type="entry name" value="MSP_dom"/>
</dbReference>
<organism evidence="9 10">
    <name type="scientific">Pythium oligandrum</name>
    <name type="common">Mycoparasitic fungus</name>
    <dbReference type="NCBI Taxonomy" id="41045"/>
    <lineage>
        <taxon>Eukaryota</taxon>
        <taxon>Sar</taxon>
        <taxon>Stramenopiles</taxon>
        <taxon>Oomycota</taxon>
        <taxon>Peronosporomycetes</taxon>
        <taxon>Pythiales</taxon>
        <taxon>Pythiaceae</taxon>
        <taxon>Pythium</taxon>
    </lineage>
</organism>
<sequence>MVDTDNSAAPHSSVMLEPSESLSFNLSPQSSPQAVLTIRNISDHRKIAFKVKTTRPLRYLVRPNQGMLGPNATASIMVILQQKDCDELLRLDPSERQLSNDKFLVQSIYVDDSFYELVKTKSAKEMADELTTMWANTDKRCLANKKLRCRFVQGDDPHAASLPRQDSLDRFPSNPLLTARAASNDDLSAFAVGQTTETEAMTAEQLTSALLDEPAQQPVGNQAAEVKQATPPGSGNGKQEASFQEVAALRKKYDELVAFTLLQKASADAQRAKKDDLSGSTLRQRKTGANGTSSNDDSYSSTAKPGAVKESPQAFGLFHLLICAIIFFLIGRFY</sequence>
<evidence type="ECO:0000256" key="3">
    <source>
        <dbReference type="ARBA" id="ARBA00022692"/>
    </source>
</evidence>
<comment type="caution">
    <text evidence="9">The sequence shown here is derived from an EMBL/GenBank/DDBJ whole genome shotgun (WGS) entry which is preliminary data.</text>
</comment>
<keyword evidence="10" id="KW-1185">Reference proteome</keyword>
<dbReference type="OrthoDB" id="264603at2759"/>
<comment type="similarity">
    <text evidence="2">Belongs to the VAMP-associated protein (VAP) (TC 9.B.17) family.</text>
</comment>
<dbReference type="GO" id="GO:0005886">
    <property type="term" value="C:plasma membrane"/>
    <property type="evidence" value="ECO:0007669"/>
    <property type="project" value="TreeGrafter"/>
</dbReference>
<feature type="region of interest" description="Disordered" evidence="6">
    <location>
        <begin position="217"/>
        <end position="242"/>
    </location>
</feature>
<evidence type="ECO:0000256" key="5">
    <source>
        <dbReference type="ARBA" id="ARBA00023136"/>
    </source>
</evidence>
<dbReference type="GO" id="GO:0005789">
    <property type="term" value="C:endoplasmic reticulum membrane"/>
    <property type="evidence" value="ECO:0007669"/>
    <property type="project" value="InterPro"/>
</dbReference>
<dbReference type="EMBL" id="SPLM01000038">
    <property type="protein sequence ID" value="TMW64929.1"/>
    <property type="molecule type" value="Genomic_DNA"/>
</dbReference>
<evidence type="ECO:0000256" key="6">
    <source>
        <dbReference type="SAM" id="MobiDB-lite"/>
    </source>
</evidence>
<evidence type="ECO:0000256" key="2">
    <source>
        <dbReference type="ARBA" id="ARBA00008932"/>
    </source>
</evidence>
<feature type="compositionally biased region" description="Polar residues" evidence="6">
    <location>
        <begin position="231"/>
        <end position="242"/>
    </location>
</feature>
<evidence type="ECO:0000313" key="10">
    <source>
        <dbReference type="Proteomes" id="UP000794436"/>
    </source>
</evidence>
<keyword evidence="4 7" id="KW-1133">Transmembrane helix</keyword>
<feature type="compositionally biased region" description="Polar residues" evidence="6">
    <location>
        <begin position="278"/>
        <end position="303"/>
    </location>
</feature>
<dbReference type="PROSITE" id="PS50202">
    <property type="entry name" value="MSP"/>
    <property type="match status" value="1"/>
</dbReference>
<dbReference type="Gene3D" id="2.60.40.10">
    <property type="entry name" value="Immunoglobulins"/>
    <property type="match status" value="1"/>
</dbReference>
<feature type="domain" description="MSP" evidence="8">
    <location>
        <begin position="13"/>
        <end position="152"/>
    </location>
</feature>
<evidence type="ECO:0000256" key="7">
    <source>
        <dbReference type="SAM" id="Phobius"/>
    </source>
</evidence>
<feature type="region of interest" description="Disordered" evidence="6">
    <location>
        <begin position="270"/>
        <end position="305"/>
    </location>
</feature>